<comment type="subcellular location">
    <subcellularLocation>
        <location evidence="1 8">Cell membrane</location>
        <topology evidence="1 8">Multi-pass membrane protein</topology>
    </subcellularLocation>
</comment>
<evidence type="ECO:0000313" key="11">
    <source>
        <dbReference type="Proteomes" id="UP000034894"/>
    </source>
</evidence>
<dbReference type="GO" id="GO:0009252">
    <property type="term" value="P:peptidoglycan biosynthetic process"/>
    <property type="evidence" value="ECO:0007669"/>
    <property type="project" value="UniProtKB-UniRule"/>
</dbReference>
<dbReference type="GO" id="GO:0005886">
    <property type="term" value="C:plasma membrane"/>
    <property type="evidence" value="ECO:0007669"/>
    <property type="project" value="UniProtKB-SubCell"/>
</dbReference>
<feature type="transmembrane region" description="Helical" evidence="8">
    <location>
        <begin position="102"/>
        <end position="123"/>
    </location>
</feature>
<evidence type="ECO:0000256" key="7">
    <source>
        <dbReference type="ARBA" id="ARBA00023136"/>
    </source>
</evidence>
<feature type="transmembrane region" description="Helical" evidence="8">
    <location>
        <begin position="500"/>
        <end position="520"/>
    </location>
</feature>
<feature type="transmembrane region" description="Helical" evidence="8">
    <location>
        <begin position="460"/>
        <end position="480"/>
    </location>
</feature>
<feature type="transmembrane region" description="Helical" evidence="8">
    <location>
        <begin position="143"/>
        <end position="168"/>
    </location>
</feature>
<keyword evidence="3 8" id="KW-0812">Transmembrane</keyword>
<keyword evidence="6 8" id="KW-1133">Transmembrane helix</keyword>
<evidence type="ECO:0000256" key="5">
    <source>
        <dbReference type="ARBA" id="ARBA00022984"/>
    </source>
</evidence>
<evidence type="ECO:0000256" key="3">
    <source>
        <dbReference type="ARBA" id="ARBA00022692"/>
    </source>
</evidence>
<keyword evidence="7 8" id="KW-0472">Membrane</keyword>
<name>A0A0G1DKQ6_9BACT</name>
<protein>
    <recommendedName>
        <fullName evidence="8">Probable lipid II flippase MurJ</fullName>
    </recommendedName>
</protein>
<dbReference type="NCBIfam" id="TIGR01695">
    <property type="entry name" value="murJ_mviN"/>
    <property type="match status" value="1"/>
</dbReference>
<proteinExistence type="inferred from homology"/>
<dbReference type="HAMAP" id="MF_02078">
    <property type="entry name" value="MurJ_MviN"/>
    <property type="match status" value="1"/>
</dbReference>
<feature type="transmembrane region" description="Helical" evidence="8">
    <location>
        <begin position="175"/>
        <end position="196"/>
    </location>
</feature>
<feature type="transmembrane region" description="Helical" evidence="8">
    <location>
        <begin position="400"/>
        <end position="420"/>
    </location>
</feature>
<evidence type="ECO:0000256" key="4">
    <source>
        <dbReference type="ARBA" id="ARBA00022960"/>
    </source>
</evidence>
<dbReference type="GO" id="GO:0034204">
    <property type="term" value="P:lipid translocation"/>
    <property type="evidence" value="ECO:0007669"/>
    <property type="project" value="TreeGrafter"/>
</dbReference>
<evidence type="ECO:0000256" key="2">
    <source>
        <dbReference type="ARBA" id="ARBA00022475"/>
    </source>
</evidence>
<keyword evidence="8 9" id="KW-0961">Cell wall biogenesis/degradation</keyword>
<dbReference type="PIRSF" id="PIRSF002869">
    <property type="entry name" value="MviN"/>
    <property type="match status" value="1"/>
</dbReference>
<comment type="similarity">
    <text evidence="8 9">Belongs to the MurJ/MviN family.</text>
</comment>
<dbReference type="GO" id="GO:0008360">
    <property type="term" value="P:regulation of cell shape"/>
    <property type="evidence" value="ECO:0007669"/>
    <property type="project" value="UniProtKB-UniRule"/>
</dbReference>
<keyword evidence="5 8" id="KW-0573">Peptidoglycan synthesis</keyword>
<dbReference type="STRING" id="1618443.UV73_C0003G0176"/>
<comment type="pathway">
    <text evidence="8">Cell wall biogenesis; peptidoglycan biosynthesis.</text>
</comment>
<feature type="transmembrane region" description="Helical" evidence="8">
    <location>
        <begin position="426"/>
        <end position="448"/>
    </location>
</feature>
<evidence type="ECO:0000313" key="10">
    <source>
        <dbReference type="EMBL" id="KKS98234.1"/>
    </source>
</evidence>
<keyword evidence="2 8" id="KW-1003">Cell membrane</keyword>
<dbReference type="PANTHER" id="PTHR47019:SF1">
    <property type="entry name" value="LIPID II FLIPPASE MURJ"/>
    <property type="match status" value="1"/>
</dbReference>
<gene>
    <name evidence="8" type="primary">murJ</name>
    <name evidence="10" type="ORF">UV73_C0003G0176</name>
</gene>
<dbReference type="Proteomes" id="UP000034894">
    <property type="component" value="Unassembled WGS sequence"/>
</dbReference>
<dbReference type="GO" id="GO:0071555">
    <property type="term" value="P:cell wall organization"/>
    <property type="evidence" value="ECO:0007669"/>
    <property type="project" value="UniProtKB-UniRule"/>
</dbReference>
<dbReference type="InterPro" id="IPR004268">
    <property type="entry name" value="MurJ"/>
</dbReference>
<dbReference type="Pfam" id="PF03023">
    <property type="entry name" value="MurJ"/>
    <property type="match status" value="1"/>
</dbReference>
<organism evidence="10 11">
    <name type="scientific">Candidatus Gottesmanbacteria bacterium GW2011_GWA2_43_14</name>
    <dbReference type="NCBI Taxonomy" id="1618443"/>
    <lineage>
        <taxon>Bacteria</taxon>
        <taxon>Candidatus Gottesmaniibacteriota</taxon>
    </lineage>
</organism>
<evidence type="ECO:0000256" key="6">
    <source>
        <dbReference type="ARBA" id="ARBA00022989"/>
    </source>
</evidence>
<dbReference type="PRINTS" id="PR01806">
    <property type="entry name" value="VIRFACTRMVIN"/>
</dbReference>
<comment type="caution">
    <text evidence="10">The sequence shown here is derived from an EMBL/GenBank/DDBJ whole genome shotgun (WGS) entry which is preliminary data.</text>
</comment>
<accession>A0A0G1DKQ6</accession>
<keyword evidence="4 8" id="KW-0133">Cell shape</keyword>
<feature type="transmembrane region" description="Helical" evidence="8">
    <location>
        <begin position="69"/>
        <end position="90"/>
    </location>
</feature>
<feature type="transmembrane region" description="Helical" evidence="8">
    <location>
        <begin position="202"/>
        <end position="225"/>
    </location>
</feature>
<dbReference type="UniPathway" id="UPA00219"/>
<comment type="function">
    <text evidence="8 9">Involved in peptidoglycan biosynthesis. Transports lipid-linked peptidoglycan precursors from the inner to the outer leaflet of the cytoplasmic membrane.</text>
</comment>
<dbReference type="GO" id="GO:0015648">
    <property type="term" value="F:lipid-linked peptidoglycan transporter activity"/>
    <property type="evidence" value="ECO:0007669"/>
    <property type="project" value="UniProtKB-UniRule"/>
</dbReference>
<dbReference type="AlphaFoldDB" id="A0A0G1DKQ6"/>
<feature type="transmembrane region" description="Helical" evidence="8">
    <location>
        <begin position="365"/>
        <end position="388"/>
    </location>
</feature>
<feature type="transmembrane region" description="Helical" evidence="8">
    <location>
        <begin position="330"/>
        <end position="353"/>
    </location>
</feature>
<dbReference type="InterPro" id="IPR051050">
    <property type="entry name" value="Lipid_II_flippase_MurJ/MviN"/>
</dbReference>
<reference evidence="10 11" key="1">
    <citation type="journal article" date="2015" name="Nature">
        <title>rRNA introns, odd ribosomes, and small enigmatic genomes across a large radiation of phyla.</title>
        <authorList>
            <person name="Brown C.T."/>
            <person name="Hug L.A."/>
            <person name="Thomas B.C."/>
            <person name="Sharon I."/>
            <person name="Castelle C.J."/>
            <person name="Singh A."/>
            <person name="Wilkins M.J."/>
            <person name="Williams K.H."/>
            <person name="Banfield J.F."/>
        </authorList>
    </citation>
    <scope>NUCLEOTIDE SEQUENCE [LARGE SCALE GENOMIC DNA]</scope>
</reference>
<evidence type="ECO:0000256" key="9">
    <source>
        <dbReference type="PIRNR" id="PIRNR002869"/>
    </source>
</evidence>
<evidence type="ECO:0000256" key="8">
    <source>
        <dbReference type="HAMAP-Rule" id="MF_02078"/>
    </source>
</evidence>
<keyword evidence="8 9" id="KW-0813">Transport</keyword>
<dbReference type="PANTHER" id="PTHR47019">
    <property type="entry name" value="LIPID II FLIPPASE MURJ"/>
    <property type="match status" value="1"/>
</dbReference>
<feature type="transmembrane region" description="Helical" evidence="8">
    <location>
        <begin position="23"/>
        <end position="43"/>
    </location>
</feature>
<dbReference type="CDD" id="cd13123">
    <property type="entry name" value="MATE_MurJ_like"/>
    <property type="match status" value="1"/>
</dbReference>
<dbReference type="EMBL" id="LCFP01000003">
    <property type="protein sequence ID" value="KKS98234.1"/>
    <property type="molecule type" value="Genomic_DNA"/>
</dbReference>
<sequence>MELAMVKLIKNTLTILTRQEKNILSAASVIMTAVAVSRLLGLFRDRLLAARFSPEDLGVYYAAFRLPNMIFELLVMGALATAFIPVFTSFLDNKSKEEANRLASSVINIGLVLFLFLALPLMIFTPFISRKLAPGFDENQIRLMVAFTRIMIIPQVFPLIIGNFLTGILQSYRNFLIPALAPVVYNVGIILGILFLTPAAGLYAPVVGVVFGALLFVLIQIPSILSYGYRHKLSFDYKNKGVRTIGKLMLPRTLGLAVSQIDTTVDLVLSTLLGASAVTVFNFAQHLQQLPIGLFGVSISQASLPALSSAAARDDKPEFKKILLSSFHQILFLVLPVSFILIVLRIPVVRLVFGASTLFDWESTVLTGLTLAYFSVSLFAQSLVHLLARGFYALQDTKTPVVIGFAAVLTNAALSVLFVMVYHLPIWSLGFSASVASILNMFLLLVFLIRKVGSFGYHELLYPMFKIFLAGLVAAFALYIPIKVLDQLVFDTTRTINLFFLTGISTFIGLAVYLFIAWFLDVPQIAIIFKIFQRLKPREKGVLLDTTQEVVNLQEN</sequence>
<evidence type="ECO:0000256" key="1">
    <source>
        <dbReference type="ARBA" id="ARBA00004651"/>
    </source>
</evidence>